<organism evidence="1 2">
    <name type="scientific">Neophaeococcomyces mojaviensis</name>
    <dbReference type="NCBI Taxonomy" id="3383035"/>
    <lineage>
        <taxon>Eukaryota</taxon>
        <taxon>Fungi</taxon>
        <taxon>Dikarya</taxon>
        <taxon>Ascomycota</taxon>
        <taxon>Pezizomycotina</taxon>
        <taxon>Eurotiomycetes</taxon>
        <taxon>Chaetothyriomycetidae</taxon>
        <taxon>Chaetothyriales</taxon>
        <taxon>Chaetothyriales incertae sedis</taxon>
        <taxon>Neophaeococcomyces</taxon>
    </lineage>
</organism>
<reference evidence="1" key="1">
    <citation type="submission" date="2022-10" db="EMBL/GenBank/DDBJ databases">
        <title>Culturing micro-colonial fungi from biological soil crusts in the Mojave desert and describing Neophaeococcomyces mojavensis, and introducing the new genera and species Taxawa tesnikishii.</title>
        <authorList>
            <person name="Kurbessoian T."/>
            <person name="Stajich J.E."/>
        </authorList>
    </citation>
    <scope>NUCLEOTIDE SEQUENCE</scope>
    <source>
        <strain evidence="1">JES_112</strain>
    </source>
</reference>
<name>A0ACC2ZWK8_9EURO</name>
<sequence length="335" mass="36949">MPVTTRNAHLRNGTTPEKMVKPGPQTTASRSLTEITPRPSPYLLLIYPFILALGSLYSAISPVASIQQETPLAAGITSEINAPHIPVNYFSSKRNLVNLLFVKRGWFWTSLALLFLQLTSKASSASPTPNKRANHYLQAFLRYCLLTLTWVFVTQWFFGPPLVDRSFTLTGGHCEGLPAKIADNPAAKLATIYSGSVCKAAGGYWRGGHDISGHVFMLVLSSASLLYEMYLADRHSAHPSVSPRAAANVAHDLTAEEKKSMGGWESETEAKARMYARYFLYGVVALDCLMLLTTAIWFHTWMEKLNGMLIAGIGLWVTYFIGDFVPAWREVVGGL</sequence>
<evidence type="ECO:0000313" key="1">
    <source>
        <dbReference type="EMBL" id="KAJ9651993.1"/>
    </source>
</evidence>
<evidence type="ECO:0000313" key="2">
    <source>
        <dbReference type="Proteomes" id="UP001172386"/>
    </source>
</evidence>
<dbReference type="Proteomes" id="UP001172386">
    <property type="component" value="Unassembled WGS sequence"/>
</dbReference>
<gene>
    <name evidence="1" type="ORF">H2198_008772</name>
</gene>
<keyword evidence="2" id="KW-1185">Reference proteome</keyword>
<dbReference type="EMBL" id="JAPDRQ010000224">
    <property type="protein sequence ID" value="KAJ9651993.1"/>
    <property type="molecule type" value="Genomic_DNA"/>
</dbReference>
<comment type="caution">
    <text evidence="1">The sequence shown here is derived from an EMBL/GenBank/DDBJ whole genome shotgun (WGS) entry which is preliminary data.</text>
</comment>
<proteinExistence type="predicted"/>
<accession>A0ACC2ZWK8</accession>
<protein>
    <submittedName>
        <fullName evidence="1">Uncharacterized protein</fullName>
    </submittedName>
</protein>